<dbReference type="RefSeq" id="WP_377917379.1">
    <property type="nucleotide sequence ID" value="NZ_JBHRZT010000068.1"/>
</dbReference>
<protein>
    <submittedName>
        <fullName evidence="2">Serine/threonine protein kinase</fullName>
    </submittedName>
</protein>
<keyword evidence="2" id="KW-0723">Serine/threonine-protein kinase</keyword>
<reference evidence="3" key="1">
    <citation type="journal article" date="2019" name="Int. J. Syst. Evol. Microbiol.">
        <title>The Global Catalogue of Microorganisms (GCM) 10K type strain sequencing project: providing services to taxonomists for standard genome sequencing and annotation.</title>
        <authorList>
            <consortium name="The Broad Institute Genomics Platform"/>
            <consortium name="The Broad Institute Genome Sequencing Center for Infectious Disease"/>
            <person name="Wu L."/>
            <person name="Ma J."/>
        </authorList>
    </citation>
    <scope>NUCLEOTIDE SEQUENCE [LARGE SCALE GENOMIC DNA]</scope>
    <source>
        <strain evidence="3">CCUG 61889</strain>
    </source>
</reference>
<sequence>MIRQVVERIYTLVMDRPLKKGTVVAARYMIKRVLGMGSYGISYVAWDLVNNVDVVLKQARKTKIKMAKGKKAFEYEAKLLQILSHPNIPSLHEVIQNKQGHFLVMDYIQGDTFEDLIFREGKSFSEREMLNIVWSILDITVYFHSQGIVHRDLRIPNILCVDGQIFIIDFGLARFLHDMPEEIDDGFIEKKLMREISVQSDIYALGHFMLFLLYSGYEPTSLLEKSWEEELNLSGDLTRIIRKMLQLDPPYETVESLREDMIHYLDGNEIGRKEDGII</sequence>
<dbReference type="Gene3D" id="1.10.510.10">
    <property type="entry name" value="Transferase(Phosphotransferase) domain 1"/>
    <property type="match status" value="1"/>
</dbReference>
<keyword evidence="2" id="KW-0418">Kinase</keyword>
<dbReference type="Gene3D" id="3.30.200.20">
    <property type="entry name" value="Phosphorylase Kinase, domain 1"/>
    <property type="match status" value="1"/>
</dbReference>
<feature type="domain" description="Protein kinase" evidence="1">
    <location>
        <begin position="28"/>
        <end position="278"/>
    </location>
</feature>
<dbReference type="InterPro" id="IPR011009">
    <property type="entry name" value="Kinase-like_dom_sf"/>
</dbReference>
<evidence type="ECO:0000259" key="1">
    <source>
        <dbReference type="PROSITE" id="PS50011"/>
    </source>
</evidence>
<organism evidence="2 3">
    <name type="scientific">Bacillus songklensis</name>
    <dbReference type="NCBI Taxonomy" id="1069116"/>
    <lineage>
        <taxon>Bacteria</taxon>
        <taxon>Bacillati</taxon>
        <taxon>Bacillota</taxon>
        <taxon>Bacilli</taxon>
        <taxon>Bacillales</taxon>
        <taxon>Bacillaceae</taxon>
        <taxon>Bacillus</taxon>
    </lineage>
</organism>
<evidence type="ECO:0000313" key="3">
    <source>
        <dbReference type="Proteomes" id="UP001595752"/>
    </source>
</evidence>
<dbReference type="PROSITE" id="PS50011">
    <property type="entry name" value="PROTEIN_KINASE_DOM"/>
    <property type="match status" value="1"/>
</dbReference>
<keyword evidence="3" id="KW-1185">Reference proteome</keyword>
<keyword evidence="2" id="KW-0808">Transferase</keyword>
<name>A0ABV8B4K0_9BACI</name>
<proteinExistence type="predicted"/>
<dbReference type="SUPFAM" id="SSF56112">
    <property type="entry name" value="Protein kinase-like (PK-like)"/>
    <property type="match status" value="1"/>
</dbReference>
<dbReference type="SMART" id="SM00219">
    <property type="entry name" value="TyrKc"/>
    <property type="match status" value="1"/>
</dbReference>
<evidence type="ECO:0000313" key="2">
    <source>
        <dbReference type="EMBL" id="MFC3885206.1"/>
    </source>
</evidence>
<dbReference type="InterPro" id="IPR020635">
    <property type="entry name" value="Tyr_kinase_cat_dom"/>
</dbReference>
<dbReference type="InterPro" id="IPR000719">
    <property type="entry name" value="Prot_kinase_dom"/>
</dbReference>
<dbReference type="PANTHER" id="PTHR24347">
    <property type="entry name" value="SERINE/THREONINE-PROTEIN KINASE"/>
    <property type="match status" value="1"/>
</dbReference>
<dbReference type="CDD" id="cd14014">
    <property type="entry name" value="STKc_PknB_like"/>
    <property type="match status" value="1"/>
</dbReference>
<comment type="caution">
    <text evidence="2">The sequence shown here is derived from an EMBL/GenBank/DDBJ whole genome shotgun (WGS) entry which is preliminary data.</text>
</comment>
<dbReference type="Proteomes" id="UP001595752">
    <property type="component" value="Unassembled WGS sequence"/>
</dbReference>
<accession>A0ABV8B4K0</accession>
<dbReference type="Pfam" id="PF00069">
    <property type="entry name" value="Pkinase"/>
    <property type="match status" value="1"/>
</dbReference>
<dbReference type="EMBL" id="JBHRZT010000068">
    <property type="protein sequence ID" value="MFC3885206.1"/>
    <property type="molecule type" value="Genomic_DNA"/>
</dbReference>
<dbReference type="GO" id="GO:0004674">
    <property type="term" value="F:protein serine/threonine kinase activity"/>
    <property type="evidence" value="ECO:0007669"/>
    <property type="project" value="UniProtKB-KW"/>
</dbReference>
<gene>
    <name evidence="2" type="ORF">ACFOU2_17705</name>
</gene>